<gene>
    <name evidence="1" type="ORF">G4Z16_13880</name>
</gene>
<protein>
    <submittedName>
        <fullName evidence="1">Uncharacterized protein</fullName>
    </submittedName>
</protein>
<accession>A0A7T1T6L3</accession>
<name>A0A7T1T6L3_9ACTN</name>
<dbReference type="RefSeq" id="WP_197351085.1">
    <property type="nucleotide sequence ID" value="NZ_CP048882.1"/>
</dbReference>
<dbReference type="Proteomes" id="UP000595046">
    <property type="component" value="Chromosome"/>
</dbReference>
<dbReference type="AlphaFoldDB" id="A0A7T1T6L3"/>
<organism evidence="1 2">
    <name type="scientific">Streptomyces bathyalis</name>
    <dbReference type="NCBI Taxonomy" id="2710756"/>
    <lineage>
        <taxon>Bacteria</taxon>
        <taxon>Bacillati</taxon>
        <taxon>Actinomycetota</taxon>
        <taxon>Actinomycetes</taxon>
        <taxon>Kitasatosporales</taxon>
        <taxon>Streptomycetaceae</taxon>
        <taxon>Streptomyces</taxon>
    </lineage>
</organism>
<evidence type="ECO:0000313" key="1">
    <source>
        <dbReference type="EMBL" id="QPP07295.1"/>
    </source>
</evidence>
<reference evidence="2" key="1">
    <citation type="submission" date="2020-02" db="EMBL/GenBank/DDBJ databases">
        <title>Streptomyces sp. ASO4wet.</title>
        <authorList>
            <person name="Risdian C."/>
            <person name="Landwehr W."/>
            <person name="Schupp P."/>
            <person name="Wink J."/>
        </authorList>
    </citation>
    <scope>NUCLEOTIDE SEQUENCE [LARGE SCALE GENOMIC DNA]</scope>
    <source>
        <strain evidence="2">ASO4wet</strain>
    </source>
</reference>
<evidence type="ECO:0000313" key="2">
    <source>
        <dbReference type="Proteomes" id="UP000595046"/>
    </source>
</evidence>
<proteinExistence type="predicted"/>
<dbReference type="KEGG" id="sbat:G4Z16_13880"/>
<dbReference type="EMBL" id="CP048882">
    <property type="protein sequence ID" value="QPP07295.1"/>
    <property type="molecule type" value="Genomic_DNA"/>
</dbReference>
<sequence>MPDPLIPATSQALNAARAATTPYVMVRHGRTEDRAAAYDRFIRVCSVAFYDGRLEHEDITELLSAVLAIDLRAPATYARPPTSSSGGSSAP</sequence>
<keyword evidence="2" id="KW-1185">Reference proteome</keyword>